<evidence type="ECO:0000313" key="2">
    <source>
        <dbReference type="Proteomes" id="UP000373149"/>
    </source>
</evidence>
<dbReference type="EMBL" id="VMNX01000450">
    <property type="protein sequence ID" value="MPY55463.1"/>
    <property type="molecule type" value="Genomic_DNA"/>
</dbReference>
<comment type="caution">
    <text evidence="1">The sequence shown here is derived from an EMBL/GenBank/DDBJ whole genome shotgun (WGS) entry which is preliminary data.</text>
</comment>
<protein>
    <submittedName>
        <fullName evidence="1">Uncharacterized protein</fullName>
    </submittedName>
</protein>
<dbReference type="AlphaFoldDB" id="A0A5N8X7N1"/>
<gene>
    <name evidence="1" type="ORF">FPZ41_45800</name>
</gene>
<reference evidence="1 2" key="1">
    <citation type="submission" date="2019-09" db="EMBL/GenBank/DDBJ databases">
        <authorList>
            <person name="Duangmal K."/>
            <person name="Teo W.F.A."/>
            <person name="Lipun K."/>
        </authorList>
    </citation>
    <scope>NUCLEOTIDE SEQUENCE [LARGE SCALE GENOMIC DNA]</scope>
    <source>
        <strain evidence="1 2">K1PN6</strain>
    </source>
</reference>
<accession>A0A5N8X7N1</accession>
<dbReference type="RefSeq" id="WP_152870747.1">
    <property type="nucleotide sequence ID" value="NZ_VMNX01000450.1"/>
</dbReference>
<dbReference type="Proteomes" id="UP000373149">
    <property type="component" value="Unassembled WGS sequence"/>
</dbReference>
<sequence length="59" mass="6964">MQSEDSDLEFEFYLADRLGRTVAELRESLSQDEYVAWTVYFGRKAQRNELAMKTAKRGR</sequence>
<keyword evidence="2" id="KW-1185">Reference proteome</keyword>
<organism evidence="1 2">
    <name type="scientific">Streptomyces acidicola</name>
    <dbReference type="NCBI Taxonomy" id="2596892"/>
    <lineage>
        <taxon>Bacteria</taxon>
        <taxon>Bacillati</taxon>
        <taxon>Actinomycetota</taxon>
        <taxon>Actinomycetes</taxon>
        <taxon>Kitasatosporales</taxon>
        <taxon>Streptomycetaceae</taxon>
        <taxon>Streptomyces</taxon>
    </lineage>
</organism>
<name>A0A5N8X7N1_9ACTN</name>
<proteinExistence type="predicted"/>
<evidence type="ECO:0000313" key="1">
    <source>
        <dbReference type="EMBL" id="MPY55463.1"/>
    </source>
</evidence>